<dbReference type="GeneID" id="18813675"/>
<organism>
    <name type="scientific">Serpula lacrymans var. lacrymans (strain S7.9)</name>
    <name type="common">Dry rot fungus</name>
    <dbReference type="NCBI Taxonomy" id="578457"/>
    <lineage>
        <taxon>Eukaryota</taxon>
        <taxon>Fungi</taxon>
        <taxon>Dikarya</taxon>
        <taxon>Basidiomycota</taxon>
        <taxon>Agaricomycotina</taxon>
        <taxon>Agaricomycetes</taxon>
        <taxon>Agaricomycetidae</taxon>
        <taxon>Boletales</taxon>
        <taxon>Coniophorineae</taxon>
        <taxon>Serpulaceae</taxon>
        <taxon>Serpula</taxon>
    </lineage>
</organism>
<dbReference type="SUPFAM" id="SSF81383">
    <property type="entry name" value="F-box domain"/>
    <property type="match status" value="1"/>
</dbReference>
<protein>
    <recommendedName>
        <fullName evidence="1">F-box domain-containing protein</fullName>
    </recommendedName>
</protein>
<gene>
    <name evidence="2" type="ORF">SERLADRAFT_418193</name>
</gene>
<dbReference type="KEGG" id="sla:SERLADRAFT_418193"/>
<dbReference type="InterPro" id="IPR001810">
    <property type="entry name" value="F-box_dom"/>
</dbReference>
<dbReference type="RefSeq" id="XP_007323366.1">
    <property type="nucleotide sequence ID" value="XM_007323304.1"/>
</dbReference>
<dbReference type="OrthoDB" id="2745718at2759"/>
<dbReference type="CDD" id="cd09917">
    <property type="entry name" value="F-box_SF"/>
    <property type="match status" value="1"/>
</dbReference>
<evidence type="ECO:0000259" key="1">
    <source>
        <dbReference type="PROSITE" id="PS50181"/>
    </source>
</evidence>
<dbReference type="HOGENOM" id="CLU_676467_0_0_1"/>
<accession>F8PAU3</accession>
<dbReference type="EMBL" id="GL945442">
    <property type="protein sequence ID" value="EGO19931.1"/>
    <property type="molecule type" value="Genomic_DNA"/>
</dbReference>
<dbReference type="AlphaFoldDB" id="F8PAU3"/>
<dbReference type="Proteomes" id="UP000008064">
    <property type="component" value="Unassembled WGS sequence"/>
</dbReference>
<sequence>MDQYTISSTSFPDVPEDVLQYIFSLCDFPDVIRFGMTCKALEKIIRESPILKYHIELGAQRMISLPDVIVSDTTISQRLELLKENSQVGMLWMLPPIDADTRLMEVTRSAIYVMPIRIEGVAIDVTQNLSALVARAPPGTVDKNVQHPLAPEPVLLPTQLPTGQWEPYDVKVKILGQSLVFLGLDLQRENSIVGETLQIWNWQEADNAEPQCVITKAEVDDNILDFCFLAHDALLLLTTSGVLEVYTFSEFATPVCKARYALPKIRPGFKCSRGDGFIICNFPCVATAATRRSVDSSKLIVLPFCPNPQDRICAVSFGYVFYIDMQSLFTSGGVAPTSGNGTETSVLAWSAWGPQNSRCFPNDGVYDVHGSRAVGISRIGGRTYRLRMREFNPYAIRRTSAVGDNYQWLVTEPSRIPPGWAFAEEVVTYLPYREAFSYEWFDEFDSTFQVSVDDSRLVLVQKLDVANNININFQTRIVLFKFCSARDAKI</sequence>
<proteinExistence type="predicted"/>
<feature type="domain" description="F-box" evidence="1">
    <location>
        <begin position="8"/>
        <end position="54"/>
    </location>
</feature>
<evidence type="ECO:0000313" key="2">
    <source>
        <dbReference type="EMBL" id="EGO19931.1"/>
    </source>
</evidence>
<dbReference type="PROSITE" id="PS50181">
    <property type="entry name" value="FBOX"/>
    <property type="match status" value="1"/>
</dbReference>
<dbReference type="InterPro" id="IPR036047">
    <property type="entry name" value="F-box-like_dom_sf"/>
</dbReference>
<dbReference type="Pfam" id="PF00646">
    <property type="entry name" value="F-box"/>
    <property type="match status" value="1"/>
</dbReference>
<name>F8PAU3_SERL9</name>
<reference evidence="2" key="1">
    <citation type="submission" date="2011-04" db="EMBL/GenBank/DDBJ databases">
        <title>Evolution of plant cell wall degrading machinery underlies the functional diversity of forest fungi.</title>
        <authorList>
            <consortium name="US DOE Joint Genome Institute (JGI-PGF)"/>
            <person name="Eastwood D.C."/>
            <person name="Floudas D."/>
            <person name="Binder M."/>
            <person name="Majcherczyk A."/>
            <person name="Schneider P."/>
            <person name="Aerts A."/>
            <person name="Asiegbu F.O."/>
            <person name="Baker S.E."/>
            <person name="Barry K."/>
            <person name="Bendiksby M."/>
            <person name="Blumentritt M."/>
            <person name="Coutinho P.M."/>
            <person name="Cullen D."/>
            <person name="Cullen D."/>
            <person name="Gathman A."/>
            <person name="Goodell B."/>
            <person name="Henrissat B."/>
            <person name="Ihrmark K."/>
            <person name="Kauserud H."/>
            <person name="Kohler A."/>
            <person name="LaButti K."/>
            <person name="Lapidus A."/>
            <person name="Lavin J.L."/>
            <person name="Lee Y.-H."/>
            <person name="Lindquist E."/>
            <person name="Lilly W."/>
            <person name="Lucas S."/>
            <person name="Morin E."/>
            <person name="Murat C."/>
            <person name="Oguiza J.A."/>
            <person name="Park J."/>
            <person name="Pisabarro A.G."/>
            <person name="Riley R."/>
            <person name="Rosling A."/>
            <person name="Salamov A."/>
            <person name="Schmidt O."/>
            <person name="Schmutz J."/>
            <person name="Skrede I."/>
            <person name="Stenlid J."/>
            <person name="Wiebenga A."/>
            <person name="Xie X."/>
            <person name="Kues U."/>
            <person name="Hibbett D.S."/>
            <person name="Hoffmeister D."/>
            <person name="Hogberg N."/>
            <person name="Martin F."/>
            <person name="Grigoriev I.V."/>
            <person name="Watkinson S.C."/>
        </authorList>
    </citation>
    <scope>NUCLEOTIDE SEQUENCE</scope>
    <source>
        <strain evidence="2">S7.9</strain>
    </source>
</reference>